<feature type="region of interest" description="Disordered" evidence="2">
    <location>
        <begin position="72"/>
        <end position="113"/>
    </location>
</feature>
<feature type="non-terminal residue" evidence="4">
    <location>
        <position position="1"/>
    </location>
</feature>
<name>A0ABD6BPQ0_9EURY</name>
<dbReference type="SUPFAM" id="SSF56784">
    <property type="entry name" value="HAD-like"/>
    <property type="match status" value="1"/>
</dbReference>
<sequence length="113" mass="11615">AADAVLVGKDLAAVDRALDTLSATRRRVRENLAWAFLYNAVAVPAAALGVITPLIAAFAMAASSLLVVGNTTRSLGPDERASTDRDGENGRDPTIEPAGSTREPAVADGGERA</sequence>
<evidence type="ECO:0000313" key="4">
    <source>
        <dbReference type="EMBL" id="MFD1566785.1"/>
    </source>
</evidence>
<keyword evidence="3" id="KW-0812">Transmembrane</keyword>
<dbReference type="InterPro" id="IPR036412">
    <property type="entry name" value="HAD-like_sf"/>
</dbReference>
<dbReference type="PANTHER" id="PTHR43520:SF8">
    <property type="entry name" value="P-TYPE CU(+) TRANSPORTER"/>
    <property type="match status" value="1"/>
</dbReference>
<gene>
    <name evidence="4" type="ORF">ACFSAU_04705</name>
</gene>
<dbReference type="Proteomes" id="UP001597139">
    <property type="component" value="Unassembled WGS sequence"/>
</dbReference>
<accession>A0ABD6BPQ0</accession>
<keyword evidence="3" id="KW-0472">Membrane</keyword>
<organism evidence="4 5">
    <name type="scientific">Halolamina litorea</name>
    <dbReference type="NCBI Taxonomy" id="1515593"/>
    <lineage>
        <taxon>Archaea</taxon>
        <taxon>Methanobacteriati</taxon>
        <taxon>Methanobacteriota</taxon>
        <taxon>Stenosarchaea group</taxon>
        <taxon>Halobacteria</taxon>
        <taxon>Halobacteriales</taxon>
        <taxon>Haloferacaceae</taxon>
    </lineage>
</organism>
<comment type="caution">
    <text evidence="4">The sequence shown here is derived from an EMBL/GenBank/DDBJ whole genome shotgun (WGS) entry which is preliminary data.</text>
</comment>
<proteinExistence type="predicted"/>
<protein>
    <recommendedName>
        <fullName evidence="6">Cu+-exporting ATPase</fullName>
    </recommendedName>
</protein>
<keyword evidence="1" id="KW-1278">Translocase</keyword>
<evidence type="ECO:0000256" key="1">
    <source>
        <dbReference type="ARBA" id="ARBA00022967"/>
    </source>
</evidence>
<evidence type="ECO:0000256" key="2">
    <source>
        <dbReference type="SAM" id="MobiDB-lite"/>
    </source>
</evidence>
<keyword evidence="5" id="KW-1185">Reference proteome</keyword>
<dbReference type="AlphaFoldDB" id="A0ABD6BPQ0"/>
<evidence type="ECO:0000256" key="3">
    <source>
        <dbReference type="SAM" id="Phobius"/>
    </source>
</evidence>
<feature type="transmembrane region" description="Helical" evidence="3">
    <location>
        <begin position="35"/>
        <end position="68"/>
    </location>
</feature>
<dbReference type="PANTHER" id="PTHR43520">
    <property type="entry name" value="ATP7, ISOFORM B"/>
    <property type="match status" value="1"/>
</dbReference>
<dbReference type="EMBL" id="JBHUCZ010000001">
    <property type="protein sequence ID" value="MFD1566785.1"/>
    <property type="molecule type" value="Genomic_DNA"/>
</dbReference>
<feature type="compositionally biased region" description="Basic and acidic residues" evidence="2">
    <location>
        <begin position="76"/>
        <end position="94"/>
    </location>
</feature>
<evidence type="ECO:0008006" key="6">
    <source>
        <dbReference type="Google" id="ProtNLM"/>
    </source>
</evidence>
<reference evidence="4 5" key="1">
    <citation type="journal article" date="2019" name="Int. J. Syst. Evol. Microbiol.">
        <title>The Global Catalogue of Microorganisms (GCM) 10K type strain sequencing project: providing services to taxonomists for standard genome sequencing and annotation.</title>
        <authorList>
            <consortium name="The Broad Institute Genomics Platform"/>
            <consortium name="The Broad Institute Genome Sequencing Center for Infectious Disease"/>
            <person name="Wu L."/>
            <person name="Ma J."/>
        </authorList>
    </citation>
    <scope>NUCLEOTIDE SEQUENCE [LARGE SCALE GENOMIC DNA]</scope>
    <source>
        <strain evidence="4 5">CGMCC 1.12859</strain>
    </source>
</reference>
<evidence type="ECO:0000313" key="5">
    <source>
        <dbReference type="Proteomes" id="UP001597139"/>
    </source>
</evidence>
<dbReference type="GO" id="GO:0046872">
    <property type="term" value="F:metal ion binding"/>
    <property type="evidence" value="ECO:0007669"/>
    <property type="project" value="UniProtKB-KW"/>
</dbReference>
<keyword evidence="3" id="KW-1133">Transmembrane helix</keyword>